<dbReference type="Proteomes" id="UP000282247">
    <property type="component" value="Segment"/>
</dbReference>
<sequence>MSGTAWGAAVALLLASGVPLGRWACRRDPGPLARPRMARGQGWRYYAHRAGLLRSPSLLYLGVPYGTARQRRRRADRALARLARGEGRACPPHCTTCRVLTERTEENDR</sequence>
<reference evidence="1 2" key="1">
    <citation type="submission" date="2018-08" db="EMBL/GenBank/DDBJ databases">
        <authorList>
            <person name="Amani N.Z."/>
            <person name="Ambroziak M.E."/>
            <person name="Biju A."/>
            <person name="Bushnell W."/>
            <person name="Calia C.N."/>
            <person name="Chen Y.J."/>
            <person name="Hill L.T."/>
            <person name="Karpinska S."/>
            <person name="Martinez K.C."/>
            <person name="Medwid J.R."/>
            <person name="Nguyen C."/>
            <person name="Oliver A."/>
            <person name="Pham J.P."/>
            <person name="Ramsey M.R."/>
            <person name="Ravi S."/>
            <person name="Sardina J.R."/>
            <person name="Senecal S.L."/>
            <person name="Sheen J."/>
            <person name="Shende N.V."/>
            <person name="Shi C.Y."/>
            <person name="Stuart L.C."/>
            <person name="Vu L."/>
            <person name="Wang L.Q."/>
            <person name="West L.J."/>
            <person name="Westgaard A.C."/>
            <person name="Liu R.B."/>
            <person name="Pierce E.C."/>
            <person name="Mohan S."/>
            <person name="Pogliano J."/>
            <person name="Delesalle V.A."/>
            <person name="Garlena R.A."/>
            <person name="Russell D.A."/>
            <person name="Pope W.H."/>
            <person name="Jacobs-Sera D."/>
            <person name="Hatfull G.F."/>
        </authorList>
    </citation>
    <scope>NUCLEOTIDE SEQUENCE [LARGE SCALE GENOMIC DNA]</scope>
</reference>
<proteinExistence type="predicted"/>
<dbReference type="RefSeq" id="YP_009812957.1">
    <property type="nucleotide sequence ID" value="NC_048072.1"/>
</dbReference>
<evidence type="ECO:0000313" key="1">
    <source>
        <dbReference type="EMBL" id="AYD86234.1"/>
    </source>
</evidence>
<keyword evidence="2" id="KW-1185">Reference proteome</keyword>
<protein>
    <submittedName>
        <fullName evidence="1">Uncharacterized protein</fullName>
    </submittedName>
</protein>
<dbReference type="GeneID" id="55004037"/>
<organism evidence="1 2">
    <name type="scientific">Streptomyces phage Darolandstone</name>
    <dbReference type="NCBI Taxonomy" id="2315716"/>
    <lineage>
        <taxon>Viruses</taxon>
        <taxon>Duplodnaviria</taxon>
        <taxon>Heunggongvirae</taxon>
        <taxon>Uroviricota</taxon>
        <taxon>Caudoviricetes</taxon>
        <taxon>Raleighvirus</taxon>
        <taxon>Raleighvirus darolandstone</taxon>
    </lineage>
</organism>
<dbReference type="KEGG" id="vg:55004037"/>
<dbReference type="EMBL" id="MH825699">
    <property type="protein sequence ID" value="AYD86234.1"/>
    <property type="molecule type" value="Genomic_DNA"/>
</dbReference>
<name>A0A386KMF7_9CAUD</name>
<gene>
    <name evidence="1" type="primary">46</name>
    <name evidence="1" type="ORF">SEA_DAROLANDSTONE_46</name>
</gene>
<accession>A0A386KMF7</accession>
<evidence type="ECO:0000313" key="2">
    <source>
        <dbReference type="Proteomes" id="UP000282247"/>
    </source>
</evidence>